<proteinExistence type="predicted"/>
<comment type="caution">
    <text evidence="1">The sequence shown here is derived from an EMBL/GenBank/DDBJ whole genome shotgun (WGS) entry which is preliminary data.</text>
</comment>
<keyword evidence="2" id="KW-1185">Reference proteome</keyword>
<dbReference type="Proteomes" id="UP000724584">
    <property type="component" value="Unassembled WGS sequence"/>
</dbReference>
<evidence type="ECO:0000313" key="1">
    <source>
        <dbReference type="EMBL" id="KAH6622755.1"/>
    </source>
</evidence>
<protein>
    <submittedName>
        <fullName evidence="1">Uncharacterized protein</fullName>
    </submittedName>
</protein>
<dbReference type="EMBL" id="JAGIZQ010000006">
    <property type="protein sequence ID" value="KAH6622755.1"/>
    <property type="molecule type" value="Genomic_DNA"/>
</dbReference>
<name>A0ACB7NWT0_9PEZI</name>
<reference evidence="1 2" key="1">
    <citation type="journal article" date="2021" name="Nat. Commun.">
        <title>Genetic determinants of endophytism in the Arabidopsis root mycobiome.</title>
        <authorList>
            <person name="Mesny F."/>
            <person name="Miyauchi S."/>
            <person name="Thiergart T."/>
            <person name="Pickel B."/>
            <person name="Atanasova L."/>
            <person name="Karlsson M."/>
            <person name="Huettel B."/>
            <person name="Barry K.W."/>
            <person name="Haridas S."/>
            <person name="Chen C."/>
            <person name="Bauer D."/>
            <person name="Andreopoulos W."/>
            <person name="Pangilinan J."/>
            <person name="LaButti K."/>
            <person name="Riley R."/>
            <person name="Lipzen A."/>
            <person name="Clum A."/>
            <person name="Drula E."/>
            <person name="Henrissat B."/>
            <person name="Kohler A."/>
            <person name="Grigoriev I.V."/>
            <person name="Martin F.M."/>
            <person name="Hacquard S."/>
        </authorList>
    </citation>
    <scope>NUCLEOTIDE SEQUENCE [LARGE SCALE GENOMIC DNA]</scope>
    <source>
        <strain evidence="1 2">MPI-SDFR-AT-0079</strain>
    </source>
</reference>
<organism evidence="1 2">
    <name type="scientific">Chaetomium tenue</name>
    <dbReference type="NCBI Taxonomy" id="1854479"/>
    <lineage>
        <taxon>Eukaryota</taxon>
        <taxon>Fungi</taxon>
        <taxon>Dikarya</taxon>
        <taxon>Ascomycota</taxon>
        <taxon>Pezizomycotina</taxon>
        <taxon>Sordariomycetes</taxon>
        <taxon>Sordariomycetidae</taxon>
        <taxon>Sordariales</taxon>
        <taxon>Chaetomiaceae</taxon>
        <taxon>Chaetomium</taxon>
    </lineage>
</organism>
<gene>
    <name evidence="1" type="ORF">F5144DRAFT_338141</name>
</gene>
<sequence>MQARHTWEALALNISRSGGGGQEMEIGKALTGLIELLDEPEGFILAATFKFKIQGKRTKLMRVEGTMGRRRPPRVKDRRGTQKRGQAPAGRCSTKQLLPPGNVLLNGLFYWAAAMHSSSLPLLPGFFPLANPAQRHLSQVDACSPWKMSGSRGGCEGEEGWRANRGSLWHSSGTAPTKLVLCSFVDRAWRIRRWNRVLMQRCLTVFSILLLRDITRNQSIQWISYAEVLPAICQHPKPTSTTQFGPLTATPSYSGRETARYLPNSQNTP</sequence>
<evidence type="ECO:0000313" key="2">
    <source>
        <dbReference type="Proteomes" id="UP000724584"/>
    </source>
</evidence>
<accession>A0ACB7NWT0</accession>